<comment type="caution">
    <text evidence="1">The sequence shown here is derived from an EMBL/GenBank/DDBJ whole genome shotgun (WGS) entry which is preliminary data.</text>
</comment>
<proteinExistence type="predicted"/>
<keyword evidence="2" id="KW-1185">Reference proteome</keyword>
<protein>
    <submittedName>
        <fullName evidence="1">Uncharacterized protein</fullName>
    </submittedName>
</protein>
<dbReference type="RefSeq" id="WP_002462808.1">
    <property type="nucleotide sequence ID" value="NZ_BAFF01000001.1"/>
</dbReference>
<evidence type="ECO:0000313" key="2">
    <source>
        <dbReference type="Proteomes" id="UP000010297"/>
    </source>
</evidence>
<accession>H5UWI5</accession>
<evidence type="ECO:0000313" key="1">
    <source>
        <dbReference type="EMBL" id="GAB50266.1"/>
    </source>
</evidence>
<dbReference type="EMBL" id="BAFF01000001">
    <property type="protein sequence ID" value="GAB50266.1"/>
    <property type="molecule type" value="Genomic_DNA"/>
</dbReference>
<sequence length="64" mass="7149">MSDEKLALGSVVTVKHFPDEWFVFSVIINNSSEMVTLYNPKSQDKIILPIQEASAAIDEVIKDP</sequence>
<reference evidence="1 2" key="1">
    <citation type="submission" date="2012-02" db="EMBL/GenBank/DDBJ databases">
        <title>Whole genome shotgun sequence of Escherichia hermannii NBRC 105704.</title>
        <authorList>
            <person name="Yoshida I."/>
            <person name="Hosoyama A."/>
            <person name="Tsuchikane K."/>
            <person name="Katsumata H."/>
            <person name="Yamazaki S."/>
            <person name="Fujita N."/>
        </authorList>
    </citation>
    <scope>NUCLEOTIDE SEQUENCE [LARGE SCALE GENOMIC DNA]</scope>
    <source>
        <strain evidence="1 2">NBRC 105704</strain>
    </source>
</reference>
<name>H5UWI5_ATLHE</name>
<dbReference type="GeneID" id="92828902"/>
<dbReference type="Proteomes" id="UP000010297">
    <property type="component" value="Unassembled WGS sequence"/>
</dbReference>
<dbReference type="AlphaFoldDB" id="H5UWI5"/>
<organism evidence="1 2">
    <name type="scientific">Atlantibacter hermannii NBRC 105704</name>
    <dbReference type="NCBI Taxonomy" id="1115512"/>
    <lineage>
        <taxon>Bacteria</taxon>
        <taxon>Pseudomonadati</taxon>
        <taxon>Pseudomonadota</taxon>
        <taxon>Gammaproteobacteria</taxon>
        <taxon>Enterobacterales</taxon>
        <taxon>Enterobacteriaceae</taxon>
        <taxon>Atlantibacter</taxon>
    </lineage>
</organism>
<gene>
    <name evidence="1" type="ORF">EH105704_01_02730</name>
</gene>